<dbReference type="InterPro" id="IPR003772">
    <property type="entry name" value="YceD"/>
</dbReference>
<proteinExistence type="predicted"/>
<keyword evidence="2" id="KW-1185">Reference proteome</keyword>
<dbReference type="EMBL" id="JAMGBD010000001">
    <property type="protein sequence ID" value="MCL6683884.1"/>
    <property type="molecule type" value="Genomic_DNA"/>
</dbReference>
<gene>
    <name evidence="1" type="ORF">LZ536_08215</name>
</gene>
<dbReference type="Proteomes" id="UP001165363">
    <property type="component" value="Unassembled WGS sequence"/>
</dbReference>
<evidence type="ECO:0000313" key="1">
    <source>
        <dbReference type="EMBL" id="MCL6683884.1"/>
    </source>
</evidence>
<evidence type="ECO:0000313" key="2">
    <source>
        <dbReference type="Proteomes" id="UP001165363"/>
    </source>
</evidence>
<organism evidence="1 2">
    <name type="scientific">Sphingomonas alba</name>
    <dbReference type="NCBI Taxonomy" id="2908208"/>
    <lineage>
        <taxon>Bacteria</taxon>
        <taxon>Pseudomonadati</taxon>
        <taxon>Pseudomonadota</taxon>
        <taxon>Alphaproteobacteria</taxon>
        <taxon>Sphingomonadales</taxon>
        <taxon>Sphingomonadaceae</taxon>
        <taxon>Sphingomonas</taxon>
    </lineage>
</organism>
<dbReference type="RefSeq" id="WP_249848001.1">
    <property type="nucleotide sequence ID" value="NZ_JAMGBD010000001.1"/>
</dbReference>
<sequence length="174" mass="18205">MSESFEARLPLAQIRDGERVDLNAGAEECAAIAKRLGLLSLDRLEAHAVLGRDGEKITATGRIKAALSQACVASGEPVPARIDEPFELLFLPEPEGRPDEEVELGEGELDVVFHDGAAIELGAAVADTLSLVLDPYPRGPNAEAALKAAGVLSEEQAGPFAALAALKSEKPDEA</sequence>
<dbReference type="Pfam" id="PF02620">
    <property type="entry name" value="YceD"/>
    <property type="match status" value="1"/>
</dbReference>
<reference evidence="1" key="1">
    <citation type="submission" date="2022-05" db="EMBL/GenBank/DDBJ databases">
        <authorList>
            <person name="Jo J.-H."/>
            <person name="Im W.-T."/>
        </authorList>
    </citation>
    <scope>NUCLEOTIDE SEQUENCE</scope>
    <source>
        <strain evidence="1">SE158</strain>
    </source>
</reference>
<name>A0ABT0RML1_9SPHN</name>
<accession>A0ABT0RML1</accession>
<protein>
    <submittedName>
        <fullName evidence="1">DUF177 domain-containing protein</fullName>
    </submittedName>
</protein>
<comment type="caution">
    <text evidence="1">The sequence shown here is derived from an EMBL/GenBank/DDBJ whole genome shotgun (WGS) entry which is preliminary data.</text>
</comment>